<proteinExistence type="predicted"/>
<accession>A0AA86WZH0</accession>
<dbReference type="EMBL" id="CCKJ01000032">
    <property type="protein sequence ID" value="CDT59374.1"/>
    <property type="molecule type" value="Genomic_DNA"/>
</dbReference>
<protein>
    <submittedName>
        <fullName evidence="1">Uncharacterized protein</fullName>
    </submittedName>
</protein>
<dbReference type="RefSeq" id="WP_050650104.1">
    <property type="nucleotide sequence ID" value="NZ_LK933975.1"/>
</dbReference>
<comment type="caution">
    <text evidence="1">The sequence shown here is derived from an EMBL/GenBank/DDBJ whole genome shotgun (WGS) entry which is preliminary data.</text>
</comment>
<dbReference type="Proteomes" id="UP000041625">
    <property type="component" value="Unassembled WGS sequence"/>
</dbReference>
<reference evidence="1 2" key="1">
    <citation type="submission" date="2014-06" db="EMBL/GenBank/DDBJ databases">
        <authorList>
            <person name="Le Roux F."/>
        </authorList>
    </citation>
    <scope>NUCLEOTIDE SEQUENCE [LARGE SCALE GENOMIC DNA]</scope>
    <source>
        <strain evidence="1 2">J2-31</strain>
    </source>
</reference>
<sequence length="399" mass="45196">MPDILNNSLEITGDPIDDKQLFFLRFFSEVSIDDTVKTPEQIRKNRKVLNKVRKITNEVKDLSKSNDSDNGQAVGDTSNEIFAQVNRTVQGVPGLELLPSNVFTEMKPLIFDLVSDVWEEFAPFIKDTKGIVQGAYKGVKGVSLYKKATKVISVADSQGQMTLRVVRRKIKATALEDGLLEFSFNSATLVVNIVSLGTASPATAIARAAKSICQWCVNYIYRKITIARYKAFQKECLRMYLNKSTVTGLACCTFFNKSIQDIPVVAMMWILHPLVSSKEEVLIGVLDLPAYKKRSLMKKHMRKLKYKFKKEPDKFVTHAPSSELAGKIYKSYEKTRKFARKYVTKSGIEFVTMDTIYVAYLAQIKDGVSYLNTSKYEFDKALSKKDKLKGKLKEVKEYL</sequence>
<dbReference type="AlphaFoldDB" id="A0AA86WZH0"/>
<gene>
    <name evidence="1" type="ORF">VCR31J2_1270392</name>
</gene>
<organism evidence="1 2">
    <name type="scientific">Vibrio coralliirubri</name>
    <dbReference type="NCBI Taxonomy" id="1516159"/>
    <lineage>
        <taxon>Bacteria</taxon>
        <taxon>Pseudomonadati</taxon>
        <taxon>Pseudomonadota</taxon>
        <taxon>Gammaproteobacteria</taxon>
        <taxon>Vibrionales</taxon>
        <taxon>Vibrionaceae</taxon>
        <taxon>Vibrio</taxon>
    </lineage>
</organism>
<keyword evidence="2" id="KW-1185">Reference proteome</keyword>
<name>A0AA86WZH0_9VIBR</name>
<evidence type="ECO:0000313" key="2">
    <source>
        <dbReference type="Proteomes" id="UP000041625"/>
    </source>
</evidence>
<evidence type="ECO:0000313" key="1">
    <source>
        <dbReference type="EMBL" id="CDT59374.1"/>
    </source>
</evidence>